<dbReference type="PANTHER" id="PTHR10331:SF6">
    <property type="entry name" value="SPINDLE ASSEMBLY ABNORMAL 4"/>
    <property type="match status" value="1"/>
</dbReference>
<dbReference type="STRING" id="2903.R1FW81"/>
<feature type="region of interest" description="Disordered" evidence="3">
    <location>
        <begin position="126"/>
        <end position="165"/>
    </location>
</feature>
<evidence type="ECO:0000313" key="5">
    <source>
        <dbReference type="EnsemblProtists" id="EOD37774"/>
    </source>
</evidence>
<accession>A0A0D3KPT9</accession>
<dbReference type="InterPro" id="IPR009852">
    <property type="entry name" value="CENPJ_C_dom"/>
</dbReference>
<keyword evidence="6" id="KW-1185">Reference proteome</keyword>
<evidence type="ECO:0000256" key="1">
    <source>
        <dbReference type="ARBA" id="ARBA00005627"/>
    </source>
</evidence>
<feature type="compositionally biased region" description="Pro residues" evidence="3">
    <location>
        <begin position="135"/>
        <end position="144"/>
    </location>
</feature>
<dbReference type="Pfam" id="PF07202">
    <property type="entry name" value="Tcp10_C"/>
    <property type="match status" value="1"/>
</dbReference>
<protein>
    <recommendedName>
        <fullName evidence="4">Centromere protein J C-terminal domain-containing protein</fullName>
    </recommendedName>
</protein>
<evidence type="ECO:0000256" key="2">
    <source>
        <dbReference type="SAM" id="Coils"/>
    </source>
</evidence>
<evidence type="ECO:0000313" key="6">
    <source>
        <dbReference type="Proteomes" id="UP000013827"/>
    </source>
</evidence>
<feature type="coiled-coil region" evidence="2">
    <location>
        <begin position="189"/>
        <end position="304"/>
    </location>
</feature>
<dbReference type="KEGG" id="ehx:EMIHUDRAFT_225017"/>
<name>A0A0D3KPT9_EMIH1</name>
<reference evidence="5" key="2">
    <citation type="submission" date="2024-10" db="UniProtKB">
        <authorList>
            <consortium name="EnsemblProtists"/>
        </authorList>
    </citation>
    <scope>IDENTIFICATION</scope>
</reference>
<evidence type="ECO:0000259" key="4">
    <source>
        <dbReference type="Pfam" id="PF07202"/>
    </source>
</evidence>
<dbReference type="PaxDb" id="2903-EOD37774"/>
<evidence type="ECO:0000256" key="3">
    <source>
        <dbReference type="SAM" id="MobiDB-lite"/>
    </source>
</evidence>
<organism evidence="5 6">
    <name type="scientific">Emiliania huxleyi (strain CCMP1516)</name>
    <dbReference type="NCBI Taxonomy" id="280463"/>
    <lineage>
        <taxon>Eukaryota</taxon>
        <taxon>Haptista</taxon>
        <taxon>Haptophyta</taxon>
        <taxon>Prymnesiophyceae</taxon>
        <taxon>Isochrysidales</taxon>
        <taxon>Noelaerhabdaceae</taxon>
        <taxon>Emiliania</taxon>
    </lineage>
</organism>
<feature type="domain" description="Centromere protein J C-terminal" evidence="4">
    <location>
        <begin position="368"/>
        <end position="402"/>
    </location>
</feature>
<feature type="region of interest" description="Disordered" evidence="3">
    <location>
        <begin position="31"/>
        <end position="72"/>
    </location>
</feature>
<dbReference type="Proteomes" id="UP000013827">
    <property type="component" value="Unassembled WGS sequence"/>
</dbReference>
<dbReference type="RefSeq" id="XP_005790203.1">
    <property type="nucleotide sequence ID" value="XM_005790146.1"/>
</dbReference>
<reference evidence="6" key="1">
    <citation type="journal article" date="2013" name="Nature">
        <title>Pan genome of the phytoplankton Emiliania underpins its global distribution.</title>
        <authorList>
            <person name="Read B.A."/>
            <person name="Kegel J."/>
            <person name="Klute M.J."/>
            <person name="Kuo A."/>
            <person name="Lefebvre S.C."/>
            <person name="Maumus F."/>
            <person name="Mayer C."/>
            <person name="Miller J."/>
            <person name="Monier A."/>
            <person name="Salamov A."/>
            <person name="Young J."/>
            <person name="Aguilar M."/>
            <person name="Claverie J.M."/>
            <person name="Frickenhaus S."/>
            <person name="Gonzalez K."/>
            <person name="Herman E.K."/>
            <person name="Lin Y.C."/>
            <person name="Napier J."/>
            <person name="Ogata H."/>
            <person name="Sarno A.F."/>
            <person name="Shmutz J."/>
            <person name="Schroeder D."/>
            <person name="de Vargas C."/>
            <person name="Verret F."/>
            <person name="von Dassow P."/>
            <person name="Valentin K."/>
            <person name="Van de Peer Y."/>
            <person name="Wheeler G."/>
            <person name="Dacks J.B."/>
            <person name="Delwiche C.F."/>
            <person name="Dyhrman S.T."/>
            <person name="Glockner G."/>
            <person name="John U."/>
            <person name="Richards T."/>
            <person name="Worden A.Z."/>
            <person name="Zhang X."/>
            <person name="Grigoriev I.V."/>
            <person name="Allen A.E."/>
            <person name="Bidle K."/>
            <person name="Borodovsky M."/>
            <person name="Bowler C."/>
            <person name="Brownlee C."/>
            <person name="Cock J.M."/>
            <person name="Elias M."/>
            <person name="Gladyshev V.N."/>
            <person name="Groth M."/>
            <person name="Guda C."/>
            <person name="Hadaegh A."/>
            <person name="Iglesias-Rodriguez M.D."/>
            <person name="Jenkins J."/>
            <person name="Jones B.M."/>
            <person name="Lawson T."/>
            <person name="Leese F."/>
            <person name="Lindquist E."/>
            <person name="Lobanov A."/>
            <person name="Lomsadze A."/>
            <person name="Malik S.B."/>
            <person name="Marsh M.E."/>
            <person name="Mackinder L."/>
            <person name="Mock T."/>
            <person name="Mueller-Roeber B."/>
            <person name="Pagarete A."/>
            <person name="Parker M."/>
            <person name="Probert I."/>
            <person name="Quesneville H."/>
            <person name="Raines C."/>
            <person name="Rensing S.A."/>
            <person name="Riano-Pachon D.M."/>
            <person name="Richier S."/>
            <person name="Rokitta S."/>
            <person name="Shiraiwa Y."/>
            <person name="Soanes D.M."/>
            <person name="van der Giezen M."/>
            <person name="Wahlund T.M."/>
            <person name="Williams B."/>
            <person name="Wilson W."/>
            <person name="Wolfe G."/>
            <person name="Wurch L.L."/>
        </authorList>
    </citation>
    <scope>NUCLEOTIDE SEQUENCE</scope>
</reference>
<dbReference type="InterPro" id="IPR026581">
    <property type="entry name" value="TCP10L/CENPJ"/>
</dbReference>
<dbReference type="PANTHER" id="PTHR10331">
    <property type="entry name" value="T COMPLEX PROTEIN 10"/>
    <property type="match status" value="1"/>
</dbReference>
<dbReference type="HOGENOM" id="CLU_654595_0_0_1"/>
<dbReference type="EnsemblProtists" id="EOD37774">
    <property type="protein sequence ID" value="EOD37774"/>
    <property type="gene ID" value="EMIHUDRAFT_225017"/>
</dbReference>
<keyword evidence="2" id="KW-0175">Coiled coil</keyword>
<sequence>MPFTFVRRGEGTSRYDKGGLAVARRASLEKQAAREKAIGGGGARPGSQPRRRHREPSFPPNSPVRRAEARPDDFEAIESSLLSPVLPARDVDAFSDGSAPPTLELASAQGERLSARVLETLQTECTAGPAEGSGEPPPPPPPAPSGTRPAEGATTKDAGPPPQSTLVAALFGAGKLGGGSGGGGGGRHAAALRTRVAELQAALRLAQQSGSASLRAEQQRQAEEARETARLVRERRVLERQAKALLKEREEVEALRRELEAARADGKAKESRWRLAAERLHRQVASSQAEVGELKEEVRILERARLGTAWLPGPSQTWVLYATGTRKDVLPSGLQTVFFCNGDVKQTATSRRVVYYHAEAETTHVSEPDGTQLYHFPNGQVERHFADGLKEIVFADGSLKVILPSGEVHEQVGAAGPLGV</sequence>
<dbReference type="InterPro" id="IPR047002">
    <property type="entry name" value="Tcp10_C_sf"/>
</dbReference>
<comment type="similarity">
    <text evidence="1">Belongs to the TCP10 family.</text>
</comment>
<dbReference type="GeneID" id="17283044"/>
<proteinExistence type="inferred from homology"/>
<dbReference type="AlphaFoldDB" id="A0A0D3KPT9"/>
<dbReference type="eggNOG" id="ENOG502QQR0">
    <property type="taxonomic scope" value="Eukaryota"/>
</dbReference>
<dbReference type="Gene3D" id="2.60.450.20">
    <property type="match status" value="1"/>
</dbReference>